<sequence length="1204" mass="127010">MTARLHRLRRTPRLLAPALAFLATLISLPGAAVNVPDVPLQSGAAYPPANIRFILDDSGSMEWDFMPGASSASEVPATSPVNIALNAYPRNTLYYNPSITYQPWIKADNTRYTTGLSYGSAWSHDSLLSGAIDLGSGDRTFYAPKDGATDMAATASYYRYQIQAGGTSIIRSEYDAIAANWTTAPGLPGAQSASSGNMSQVFNFVLPANVTQLEITLSGNNPSGAGADLYVRRGNTPSTGNNDCSSTSGSNNENCTINNPTTGTWYVGINRASDYANVTLNVRWSTTNRCGGGGTAGTNDWVNCTTATPQYRDLSNALVSRTLAAELTNYATWYSYHRTRIKTAKAGASEAFSRLSSNIRVGYDSIWNRNPYDIPVGTNNGTFTGTNRTNWFQHLHDANGNDGTPLKGALQRAGLYFSDASATGPWGPETGTAQLSCRQNFAILTTDGYWNDNAGYSSPVGDTDAASGPTITDSDSPPHTFTYNPVKPYIDNFAGGTNTRGNTLADVAMQYWKTDLRTGLDNNVPKTDADPAFWQHMVTFGVSIGLKGRLDPAAGDLVSITNGSKRWGDPTDAEDADRIDDLWHASVNGRGNFVTAGDPTEFAQGLADALATVASRLGSASNVVSSTAQFTAQTKIFQATYTSQQWTGQLSAYDATEAGVSANPAWRAAGQITAVGRKVFTWNGSSGVNFPTATQTAALARTGGLAPVTGVDNANYIKGTTSLERRFGGELRNRSSLLGDIVNSSPAYSSDTSTLYVGANDGMLHAFDATTGAERFAYVPGGIDFTNLATLSDPQYVHRYFVDGPVVVSSFAQTPGKNYLVGALGRGGKGLFGLDVTTPGSFAASNALWELNDAGGDMGMVVGEPLVVTLNDAANTKAVVVSNGFNSTNGHSVLFLINIATGAVIKKFDTGVGGDNGMSAPLGLDVDRSGTLDYIYAGDRKGNLWKFDVTGNTASSWNIAFTGQPLYTTRTGQAITGGLAFGRNPADGRGYIFFGTGSFVTQADVNDATVQSMYAIIDTGVRVRESDLQQRNIAVVGQDANSNPVRGFDNAALLDPAKLGWYMDLNTPATGERVITRPSVRGGSLQFSSIIPPAGSTCEAGGRGYINALDAFNGTSFGIPYLDINGDGMFDNYDNLGGSSSTPGQILGSYDPGAGMLTGVTVVSGTNGSSTVFAGGNGETVVHLGMKNMGGFSHRVMWHEILQD</sequence>
<feature type="domain" description="PilY1 beta-propeller" evidence="9">
    <location>
        <begin position="749"/>
        <end position="1020"/>
    </location>
</feature>
<evidence type="ECO:0000256" key="2">
    <source>
        <dbReference type="ARBA" id="ARBA00008387"/>
    </source>
</evidence>
<dbReference type="SUPFAM" id="SSF50998">
    <property type="entry name" value="Quinoprotein alcohol dehydrogenase-like"/>
    <property type="match status" value="1"/>
</dbReference>
<keyword evidence="11" id="KW-1185">Reference proteome</keyword>
<name>A0ABM7QHR2_9GAMM</name>
<dbReference type="Gene3D" id="2.60.120.380">
    <property type="match status" value="1"/>
</dbReference>
<evidence type="ECO:0000259" key="8">
    <source>
        <dbReference type="Pfam" id="PF04151"/>
    </source>
</evidence>
<keyword evidence="3" id="KW-1029">Fimbrium biogenesis</keyword>
<keyword evidence="5" id="KW-0106">Calcium</keyword>
<comment type="similarity">
    <text evidence="2">Belongs to the PilY1 family.</text>
</comment>
<organism evidence="10 11">
    <name type="scientific">Lysobacter helvus</name>
    <dbReference type="NCBI Taxonomy" id="2675059"/>
    <lineage>
        <taxon>Bacteria</taxon>
        <taxon>Pseudomonadati</taxon>
        <taxon>Pseudomonadota</taxon>
        <taxon>Gammaproteobacteria</taxon>
        <taxon>Lysobacterales</taxon>
        <taxon>Lysobacteraceae</taxon>
        <taxon>Lysobacter</taxon>
    </lineage>
</organism>
<reference evidence="10 11" key="1">
    <citation type="submission" date="2021-03" db="EMBL/GenBank/DDBJ databases">
        <title>Complete Genome Sequences of Two Lysobacter Strains Isolated from Sea Water (Lysobacter caseinilyticus) and Soil (Lysobacter helvus) in South Korea.</title>
        <authorList>
            <person name="Watanabe Y."/>
            <person name="Arakawa K."/>
        </authorList>
    </citation>
    <scope>NUCLEOTIDE SEQUENCE [LARGE SCALE GENOMIC DNA]</scope>
    <source>
        <strain evidence="10 11">D10</strain>
    </source>
</reference>
<keyword evidence="4" id="KW-0479">Metal-binding</keyword>
<feature type="signal peptide" evidence="7">
    <location>
        <begin position="1"/>
        <end position="32"/>
    </location>
</feature>
<dbReference type="InterPro" id="IPR008707">
    <property type="entry name" value="B-propeller_PilY1"/>
</dbReference>
<dbReference type="Pfam" id="PF05567">
    <property type="entry name" value="T4P_PilY1"/>
    <property type="match status" value="1"/>
</dbReference>
<dbReference type="RefSeq" id="WP_213434999.1">
    <property type="nucleotide sequence ID" value="NZ_AP024546.1"/>
</dbReference>
<dbReference type="InterPro" id="IPR007280">
    <property type="entry name" value="Peptidase_C_arc/bac"/>
</dbReference>
<evidence type="ECO:0008006" key="12">
    <source>
        <dbReference type="Google" id="ProtNLM"/>
    </source>
</evidence>
<dbReference type="Pfam" id="PF04151">
    <property type="entry name" value="PPC"/>
    <property type="match status" value="1"/>
</dbReference>
<evidence type="ECO:0000256" key="4">
    <source>
        <dbReference type="ARBA" id="ARBA00022723"/>
    </source>
</evidence>
<dbReference type="Gene3D" id="2.130.10.10">
    <property type="entry name" value="YVTN repeat-like/Quinoprotein amine dehydrogenase"/>
    <property type="match status" value="1"/>
</dbReference>
<protein>
    <recommendedName>
        <fullName evidence="12">Pilus assembly protein</fullName>
    </recommendedName>
</protein>
<proteinExistence type="inferred from homology"/>
<keyword evidence="7" id="KW-0732">Signal</keyword>
<evidence type="ECO:0000256" key="5">
    <source>
        <dbReference type="ARBA" id="ARBA00022837"/>
    </source>
</evidence>
<feature type="domain" description="Peptidase C-terminal archaeal/bacterial" evidence="8">
    <location>
        <begin position="199"/>
        <end position="269"/>
    </location>
</feature>
<evidence type="ECO:0000256" key="7">
    <source>
        <dbReference type="SAM" id="SignalP"/>
    </source>
</evidence>
<feature type="chain" id="PRO_5045902557" description="Pilus assembly protein" evidence="7">
    <location>
        <begin position="33"/>
        <end position="1204"/>
    </location>
</feature>
<evidence type="ECO:0000259" key="9">
    <source>
        <dbReference type="Pfam" id="PF05567"/>
    </source>
</evidence>
<evidence type="ECO:0000256" key="1">
    <source>
        <dbReference type="ARBA" id="ARBA00004561"/>
    </source>
</evidence>
<comment type="subcellular location">
    <subcellularLocation>
        <location evidence="1">Fimbrium</location>
    </subcellularLocation>
</comment>
<evidence type="ECO:0000256" key="6">
    <source>
        <dbReference type="ARBA" id="ARBA00023263"/>
    </source>
</evidence>
<evidence type="ECO:0000313" key="10">
    <source>
        <dbReference type="EMBL" id="BCT97266.1"/>
    </source>
</evidence>
<dbReference type="InterPro" id="IPR011047">
    <property type="entry name" value="Quinoprotein_ADH-like_sf"/>
</dbReference>
<dbReference type="Proteomes" id="UP000680514">
    <property type="component" value="Chromosome"/>
</dbReference>
<evidence type="ECO:0000256" key="3">
    <source>
        <dbReference type="ARBA" id="ARBA00022558"/>
    </source>
</evidence>
<dbReference type="InterPro" id="IPR015943">
    <property type="entry name" value="WD40/YVTN_repeat-like_dom_sf"/>
</dbReference>
<evidence type="ECO:0000313" key="11">
    <source>
        <dbReference type="Proteomes" id="UP000680514"/>
    </source>
</evidence>
<gene>
    <name evidence="10" type="ORF">LYSHEL_31370</name>
</gene>
<accession>A0ABM7QHR2</accession>
<dbReference type="EMBL" id="AP024546">
    <property type="protein sequence ID" value="BCT97266.1"/>
    <property type="molecule type" value="Genomic_DNA"/>
</dbReference>
<keyword evidence="6" id="KW-0281">Fimbrium</keyword>